<dbReference type="Pfam" id="PF06528">
    <property type="entry name" value="Phage_P2_GpE"/>
    <property type="match status" value="1"/>
</dbReference>
<dbReference type="AlphaFoldDB" id="A0A1Z9Z2N3"/>
<accession>A0A1Z9Z2N3</accession>
<sequence>MIANLAVVFHWTPADCADFDIEELMYWQQLAFERTQSDK</sequence>
<dbReference type="RefSeq" id="WP_087619378.1">
    <property type="nucleotide sequence ID" value="NZ_NEXX01000001.1"/>
</dbReference>
<reference evidence="1 2" key="1">
    <citation type="submission" date="2017-05" db="EMBL/GenBank/DDBJ databases">
        <title>Acinetobacter populi ANC 5415 (= PBJ7), whole genome shotgun sequencing project.</title>
        <authorList>
            <person name="Nemec A."/>
            <person name="Radolfova-Krizova L."/>
        </authorList>
    </citation>
    <scope>NUCLEOTIDE SEQUENCE [LARGE SCALE GENOMIC DNA]</scope>
    <source>
        <strain evidence="1 2">PBJ7</strain>
    </source>
</reference>
<protein>
    <submittedName>
        <fullName evidence="1">Phage tail protein</fullName>
    </submittedName>
</protein>
<comment type="caution">
    <text evidence="1">The sequence shown here is derived from an EMBL/GenBank/DDBJ whole genome shotgun (WGS) entry which is preliminary data.</text>
</comment>
<evidence type="ECO:0000313" key="2">
    <source>
        <dbReference type="Proteomes" id="UP000196536"/>
    </source>
</evidence>
<dbReference type="EMBL" id="NEXX01000001">
    <property type="protein sequence ID" value="OUY08715.1"/>
    <property type="molecule type" value="Genomic_DNA"/>
</dbReference>
<proteinExistence type="predicted"/>
<dbReference type="Proteomes" id="UP000196536">
    <property type="component" value="Unassembled WGS sequence"/>
</dbReference>
<name>A0A1Z9Z2N3_9GAMM</name>
<evidence type="ECO:0000313" key="1">
    <source>
        <dbReference type="EMBL" id="OUY08715.1"/>
    </source>
</evidence>
<keyword evidence="2" id="KW-1185">Reference proteome</keyword>
<organism evidence="1 2">
    <name type="scientific">Acinetobacter populi</name>
    <dbReference type="NCBI Taxonomy" id="1582270"/>
    <lineage>
        <taxon>Bacteria</taxon>
        <taxon>Pseudomonadati</taxon>
        <taxon>Pseudomonadota</taxon>
        <taxon>Gammaproteobacteria</taxon>
        <taxon>Moraxellales</taxon>
        <taxon>Moraxellaceae</taxon>
        <taxon>Acinetobacter</taxon>
    </lineage>
</organism>
<gene>
    <name evidence="1" type="ORF">CAP51_03630</name>
</gene>
<dbReference type="InterPro" id="IPR009493">
    <property type="entry name" value="P2_GpE"/>
</dbReference>